<organism evidence="1 2">
    <name type="scientific">Eretmocerus hayati</name>
    <dbReference type="NCBI Taxonomy" id="131215"/>
    <lineage>
        <taxon>Eukaryota</taxon>
        <taxon>Metazoa</taxon>
        <taxon>Ecdysozoa</taxon>
        <taxon>Arthropoda</taxon>
        <taxon>Hexapoda</taxon>
        <taxon>Insecta</taxon>
        <taxon>Pterygota</taxon>
        <taxon>Neoptera</taxon>
        <taxon>Endopterygota</taxon>
        <taxon>Hymenoptera</taxon>
        <taxon>Apocrita</taxon>
        <taxon>Proctotrupomorpha</taxon>
        <taxon>Chalcidoidea</taxon>
        <taxon>Aphelinidae</taxon>
        <taxon>Aphelininae</taxon>
        <taxon>Eretmocerus</taxon>
    </lineage>
</organism>
<evidence type="ECO:0000313" key="1">
    <source>
        <dbReference type="EMBL" id="KAJ8688210.1"/>
    </source>
</evidence>
<dbReference type="EMBL" id="CM056741">
    <property type="protein sequence ID" value="KAJ8688210.1"/>
    <property type="molecule type" value="Genomic_DNA"/>
</dbReference>
<proteinExistence type="predicted"/>
<gene>
    <name evidence="1" type="ORF">QAD02_024005</name>
</gene>
<dbReference type="Proteomes" id="UP001239111">
    <property type="component" value="Chromosome 1"/>
</dbReference>
<keyword evidence="2" id="KW-1185">Reference proteome</keyword>
<comment type="caution">
    <text evidence="1">The sequence shown here is derived from an EMBL/GenBank/DDBJ whole genome shotgun (WGS) entry which is preliminary data.</text>
</comment>
<accession>A0ACC2PX81</accession>
<name>A0ACC2PX81_9HYME</name>
<sequence>MAAPRREFLRRPDVPRRRSARQALASIPDLSTLNVSSVIEPSTIRRYSTDSHASAPSPDELIIQTRGRRKSIVWSPESDAHKRDHSLFRDRTPGNSPAKPQSSADVKSTPRKRLNLDDMDVEMVTPEKKMKLSPKKFTGNLENGLKGLSHEQLVRMIMDLVSLQENDKLQPHDRLRNVVLDKMPIADIQPLQERLANLRQSVYASLVSSNVTDSDYSRAYVHLENYLKTLRDQGLHLVESQHWAAVMQYVFAAWPITKDLPEWKDHGMHSTTQKCYKQLTDFCLQGLRNGTFTSQTLSGFKERMLPMLEDFCDISICLQFINSVGI</sequence>
<protein>
    <submittedName>
        <fullName evidence="1">Uncharacterized protein</fullName>
    </submittedName>
</protein>
<reference evidence="1" key="1">
    <citation type="submission" date="2023-04" db="EMBL/GenBank/DDBJ databases">
        <title>A chromosome-level genome assembly of the parasitoid wasp Eretmocerus hayati.</title>
        <authorList>
            <person name="Zhong Y."/>
            <person name="Liu S."/>
            <person name="Liu Y."/>
        </authorList>
    </citation>
    <scope>NUCLEOTIDE SEQUENCE</scope>
    <source>
        <strain evidence="1">ZJU_SS_LIU_2023</strain>
    </source>
</reference>
<evidence type="ECO:0000313" key="2">
    <source>
        <dbReference type="Proteomes" id="UP001239111"/>
    </source>
</evidence>